<dbReference type="Pfam" id="PF18128">
    <property type="entry name" value="HydF_dimer"/>
    <property type="match status" value="1"/>
</dbReference>
<dbReference type="EMBL" id="ADMC01000017">
    <property type="protein sequence ID" value="EHP48730.1"/>
    <property type="molecule type" value="Genomic_DNA"/>
</dbReference>
<dbReference type="AlphaFoldDB" id="H1DFQ7"/>
<gene>
    <name evidence="4" type="ORF">HMPREF9449_01093</name>
</gene>
<evidence type="ECO:0000259" key="3">
    <source>
        <dbReference type="Pfam" id="PF18133"/>
    </source>
</evidence>
<evidence type="ECO:0000259" key="1">
    <source>
        <dbReference type="Pfam" id="PF01926"/>
    </source>
</evidence>
<dbReference type="InterPro" id="IPR005225">
    <property type="entry name" value="Small_GTP-bd"/>
</dbReference>
<dbReference type="CDD" id="cd00880">
    <property type="entry name" value="Era_like"/>
    <property type="match status" value="1"/>
</dbReference>
<dbReference type="InterPro" id="IPR040644">
    <property type="entry name" value="HydF_tetramer"/>
</dbReference>
<proteinExistence type="predicted"/>
<dbReference type="HOGENOM" id="CLU_042017_0_0_10"/>
<dbReference type="GeneID" id="98068680"/>
<keyword evidence="5" id="KW-1185">Reference proteome</keyword>
<dbReference type="InterPro" id="IPR041606">
    <property type="entry name" value="HydF_dimer"/>
</dbReference>
<dbReference type="Pfam" id="PF18133">
    <property type="entry name" value="HydF_tetramer"/>
    <property type="match status" value="1"/>
</dbReference>
<dbReference type="GO" id="GO:0005737">
    <property type="term" value="C:cytoplasm"/>
    <property type="evidence" value="ECO:0007669"/>
    <property type="project" value="TreeGrafter"/>
</dbReference>
<dbReference type="STRING" id="742817.HMPREF9449_01093"/>
<sequence>MEKLHIAIVGRRNSGKSSLINVLTGQKVAIVSDVPGTTTDPVKRSYEIPGFASVVFIDTAGIDDTGELGRQRIAKTTEILPQSDFILLLITENRFEAMEENLVRQIQNLHIPFLILHNKSDILSLHPDVKNTLESRYKTQVIDFCCRRPENISELFEAIRKLKQISTSPSLLGKIIRPRDILLLVTPIDSEVPVGRLILPQVQMIRDILDNHSVSIVLQPEEISSFLLTTGIRPRLVITDSQVFKKVAEQIPANIPLTSFSIVLAHRKGYFQEYIKGTRTIDRLQDGDTILLLESCSHHTTCEDIGRVKIPALLKKYTGKQLNFEFIPALDPLEKSPSAYALVIQCGGCMVTSQQLQTRLRPFIESGIPVSNYGMTLAFLNGIFERSIQEWEKE</sequence>
<dbReference type="Gene3D" id="3.40.50.11410">
    <property type="match status" value="1"/>
</dbReference>
<evidence type="ECO:0000313" key="4">
    <source>
        <dbReference type="EMBL" id="EHP48730.1"/>
    </source>
</evidence>
<feature type="domain" description="Hydrogen maturase F dimerization" evidence="2">
    <location>
        <begin position="171"/>
        <end position="269"/>
    </location>
</feature>
<dbReference type="NCBIfam" id="TIGR00231">
    <property type="entry name" value="small_GTP"/>
    <property type="match status" value="1"/>
</dbReference>
<dbReference type="InterPro" id="IPR027417">
    <property type="entry name" value="P-loop_NTPase"/>
</dbReference>
<dbReference type="GO" id="GO:0030488">
    <property type="term" value="P:tRNA methylation"/>
    <property type="evidence" value="ECO:0007669"/>
    <property type="project" value="TreeGrafter"/>
</dbReference>
<dbReference type="NCBIfam" id="TIGR03918">
    <property type="entry name" value="GTP_HydF"/>
    <property type="match status" value="1"/>
</dbReference>
<comment type="caution">
    <text evidence="4">The sequence shown here is derived from an EMBL/GenBank/DDBJ whole genome shotgun (WGS) entry which is preliminary data.</text>
</comment>
<dbReference type="Proteomes" id="UP000004892">
    <property type="component" value="Unassembled WGS sequence"/>
</dbReference>
<dbReference type="PANTHER" id="PTHR42714:SF6">
    <property type="entry name" value="TRANSLATION INITIATION FACTOR IF-2"/>
    <property type="match status" value="1"/>
</dbReference>
<dbReference type="GO" id="GO:0005525">
    <property type="term" value="F:GTP binding"/>
    <property type="evidence" value="ECO:0007669"/>
    <property type="project" value="InterPro"/>
</dbReference>
<dbReference type="Pfam" id="PF01926">
    <property type="entry name" value="MMR_HSR1"/>
    <property type="match status" value="1"/>
</dbReference>
<name>H1DFQ7_9BACT</name>
<protein>
    <submittedName>
        <fullName evidence="4">Hydrogenase maturation GTPase HydF</fullName>
    </submittedName>
</protein>
<feature type="domain" description="Hydrogen maturase F tetramerization" evidence="3">
    <location>
        <begin position="273"/>
        <end position="389"/>
    </location>
</feature>
<reference evidence="4 5" key="1">
    <citation type="submission" date="2012-01" db="EMBL/GenBank/DDBJ databases">
        <title>The Genome Sequence of Odoribacter laneus YIT 12061.</title>
        <authorList>
            <consortium name="The Broad Institute Genome Sequencing Platform"/>
            <person name="Earl A."/>
            <person name="Ward D."/>
            <person name="Feldgarden M."/>
            <person name="Gevers D."/>
            <person name="Morotomi M."/>
            <person name="Young S.K."/>
            <person name="Zeng Q."/>
            <person name="Gargeya S."/>
            <person name="Fitzgerald M."/>
            <person name="Haas B."/>
            <person name="Abouelleil A."/>
            <person name="Alvarado L."/>
            <person name="Arachchi H.M."/>
            <person name="Berlin A."/>
            <person name="Chapman S.B."/>
            <person name="Gearin G."/>
            <person name="Goldberg J."/>
            <person name="Griggs A."/>
            <person name="Gujja S."/>
            <person name="Hansen M."/>
            <person name="Heiman D."/>
            <person name="Howarth C."/>
            <person name="Larimer J."/>
            <person name="Lui A."/>
            <person name="MacDonald P.J.P."/>
            <person name="McCowen C."/>
            <person name="Montmayeur A."/>
            <person name="Murphy C."/>
            <person name="Neiman D."/>
            <person name="Pearson M."/>
            <person name="Priest M."/>
            <person name="Roberts A."/>
            <person name="Saif S."/>
            <person name="Shea T."/>
            <person name="Sisk P."/>
            <person name="Stolte C."/>
            <person name="Sykes S."/>
            <person name="Wortman J."/>
            <person name="Nusbaum C."/>
            <person name="Birren B."/>
        </authorList>
    </citation>
    <scope>NUCLEOTIDE SEQUENCE [LARGE SCALE GENOMIC DNA]</scope>
    <source>
        <strain evidence="4 5">YIT 12061</strain>
    </source>
</reference>
<evidence type="ECO:0000313" key="5">
    <source>
        <dbReference type="Proteomes" id="UP000004892"/>
    </source>
</evidence>
<organism evidence="4 5">
    <name type="scientific">Odoribacter laneus YIT 12061</name>
    <dbReference type="NCBI Taxonomy" id="742817"/>
    <lineage>
        <taxon>Bacteria</taxon>
        <taxon>Pseudomonadati</taxon>
        <taxon>Bacteroidota</taxon>
        <taxon>Bacteroidia</taxon>
        <taxon>Bacteroidales</taxon>
        <taxon>Odoribacteraceae</taxon>
        <taxon>Odoribacter</taxon>
    </lineage>
</organism>
<dbReference type="SUPFAM" id="SSF52540">
    <property type="entry name" value="P-loop containing nucleoside triphosphate hydrolases"/>
    <property type="match status" value="1"/>
</dbReference>
<evidence type="ECO:0000259" key="2">
    <source>
        <dbReference type="Pfam" id="PF18128"/>
    </source>
</evidence>
<dbReference type="InterPro" id="IPR023873">
    <property type="entry name" value="FeFe-hyd_GTPase_HydF"/>
</dbReference>
<dbReference type="RefSeq" id="WP_009136241.1">
    <property type="nucleotide sequence ID" value="NZ_JH594596.1"/>
</dbReference>
<dbReference type="eggNOG" id="COG0486">
    <property type="taxonomic scope" value="Bacteria"/>
</dbReference>
<dbReference type="PANTHER" id="PTHR42714">
    <property type="entry name" value="TRNA MODIFICATION GTPASE GTPBP3"/>
    <property type="match status" value="1"/>
</dbReference>
<dbReference type="GO" id="GO:0002098">
    <property type="term" value="P:tRNA wobble uridine modification"/>
    <property type="evidence" value="ECO:0007669"/>
    <property type="project" value="TreeGrafter"/>
</dbReference>
<feature type="domain" description="G" evidence="1">
    <location>
        <begin position="5"/>
        <end position="119"/>
    </location>
</feature>
<dbReference type="Gene3D" id="3.40.50.300">
    <property type="entry name" value="P-loop containing nucleotide triphosphate hydrolases"/>
    <property type="match status" value="1"/>
</dbReference>
<dbReference type="InterPro" id="IPR006073">
    <property type="entry name" value="GTP-bd"/>
</dbReference>
<dbReference type="Gene3D" id="3.40.50.11420">
    <property type="match status" value="1"/>
</dbReference>
<dbReference type="PATRIC" id="fig|742817.3.peg.1158"/>
<accession>H1DFQ7</accession>